<organism evidence="1 2">
    <name type="scientific">Mycolicibacterium agri</name>
    <name type="common">Mycobacterium agri</name>
    <dbReference type="NCBI Taxonomy" id="36811"/>
    <lineage>
        <taxon>Bacteria</taxon>
        <taxon>Bacillati</taxon>
        <taxon>Actinomycetota</taxon>
        <taxon>Actinomycetes</taxon>
        <taxon>Mycobacteriales</taxon>
        <taxon>Mycobacteriaceae</taxon>
        <taxon>Mycolicibacterium</taxon>
    </lineage>
</organism>
<comment type="caution">
    <text evidence="1">The sequence shown here is derived from an EMBL/GenBank/DDBJ whole genome shotgun (WGS) entry which is preliminary data.</text>
</comment>
<dbReference type="AlphaFoldDB" id="A0A7I9W7T6"/>
<evidence type="ECO:0000313" key="2">
    <source>
        <dbReference type="Proteomes" id="UP000465302"/>
    </source>
</evidence>
<accession>A0A7I9W7T6</accession>
<sequence length="145" mass="15459">MGSARTVGGFEQGLFVVVPGTLGVGKMHCALVLEPLRIHIRTSASRAGRALTVLLVTQWCDVASHGVTHPLSILLPAFVFGCHCEGGLEVAEAFVRVVVRGHGQKLDLMEVNGITSMRLRRKHSLGTVRAGHLSCDDHGTSPSGW</sequence>
<protein>
    <submittedName>
        <fullName evidence="1">Uncharacterized protein</fullName>
    </submittedName>
</protein>
<evidence type="ECO:0000313" key="1">
    <source>
        <dbReference type="EMBL" id="GFG53489.1"/>
    </source>
</evidence>
<dbReference type="EMBL" id="BLKS01000001">
    <property type="protein sequence ID" value="GFG53489.1"/>
    <property type="molecule type" value="Genomic_DNA"/>
</dbReference>
<dbReference type="Proteomes" id="UP000465302">
    <property type="component" value="Unassembled WGS sequence"/>
</dbReference>
<reference evidence="1 2" key="1">
    <citation type="journal article" date="2019" name="Emerg. Microbes Infect.">
        <title>Comprehensive subspecies identification of 175 nontuberculous mycobacteria species based on 7547 genomic profiles.</title>
        <authorList>
            <person name="Matsumoto Y."/>
            <person name="Kinjo T."/>
            <person name="Motooka D."/>
            <person name="Nabeya D."/>
            <person name="Jung N."/>
            <person name="Uechi K."/>
            <person name="Horii T."/>
            <person name="Iida T."/>
            <person name="Fujita J."/>
            <person name="Nakamura S."/>
        </authorList>
    </citation>
    <scope>NUCLEOTIDE SEQUENCE [LARGE SCALE GENOMIC DNA]</scope>
    <source>
        <strain evidence="1 2">JCM 6377</strain>
    </source>
</reference>
<name>A0A7I9W7T6_MYCAG</name>
<proteinExistence type="predicted"/>
<gene>
    <name evidence="1" type="ORF">MAGR_49300</name>
</gene>